<dbReference type="RefSeq" id="WP_069326204.1">
    <property type="nucleotide sequence ID" value="NZ_MDER01000028.1"/>
</dbReference>
<dbReference type="Proteomes" id="UP000094578">
    <property type="component" value="Unassembled WGS sequence"/>
</dbReference>
<dbReference type="SUPFAM" id="SSF81345">
    <property type="entry name" value="ABC transporter involved in vitamin B12 uptake, BtuC"/>
    <property type="match status" value="1"/>
</dbReference>
<feature type="transmembrane region" description="Helical" evidence="11">
    <location>
        <begin position="231"/>
        <end position="252"/>
    </location>
</feature>
<evidence type="ECO:0000256" key="9">
    <source>
        <dbReference type="ARBA" id="ARBA00073179"/>
    </source>
</evidence>
<keyword evidence="6 11" id="KW-1133">Transmembrane helix</keyword>
<reference evidence="12 13" key="1">
    <citation type="submission" date="2016-08" db="EMBL/GenBank/DDBJ databases">
        <title>Genome sequencing of Paenibacillus sp. TI45-13ar, isolated from Korean traditional nuruk.</title>
        <authorList>
            <person name="Kim S.-J."/>
        </authorList>
    </citation>
    <scope>NUCLEOTIDE SEQUENCE [LARGE SCALE GENOMIC DNA]</scope>
    <source>
        <strain evidence="12 13">TI45-13ar</strain>
    </source>
</reference>
<dbReference type="AlphaFoldDB" id="A0A1E3L7N5"/>
<gene>
    <name evidence="12" type="ORF">PTI45_00744</name>
</gene>
<keyword evidence="5 10" id="KW-0812">Transmembrane</keyword>
<evidence type="ECO:0000256" key="7">
    <source>
        <dbReference type="ARBA" id="ARBA00023136"/>
    </source>
</evidence>
<dbReference type="PANTHER" id="PTHR30477:SF3">
    <property type="entry name" value="METAL TRANSPORT SYSTEM MEMBRANE PROTEIN CT_069-RELATED"/>
    <property type="match status" value="1"/>
</dbReference>
<comment type="subcellular location">
    <subcellularLocation>
        <location evidence="1 10">Cell membrane</location>
        <topology evidence="1 10">Multi-pass membrane protein</topology>
    </subcellularLocation>
</comment>
<feature type="transmembrane region" description="Helical" evidence="11">
    <location>
        <begin position="70"/>
        <end position="88"/>
    </location>
</feature>
<dbReference type="InterPro" id="IPR001626">
    <property type="entry name" value="ABC_TroCD"/>
</dbReference>
<evidence type="ECO:0000256" key="8">
    <source>
        <dbReference type="ARBA" id="ARBA00057828"/>
    </source>
</evidence>
<protein>
    <recommendedName>
        <fullName evidence="9">Manganese transport system membrane protein MntC</fullName>
    </recommendedName>
</protein>
<sequence length="305" mass="32570">MWNTIGALILDPNVRWIIVGCMLLGLSSGVIGSFMVLRKQSLIGDALAHAALPGICIAFMLSGVKSTGGFFIGALVAGVLATFGIRWITQYSRIKQDAAMGIILSFFFGVGVLLLTHIQHSGDGGQSGLDKYLFGQAASMMQSDVYVLAGISLLMIVICVALFRLFKLISFDPGFAKGMGLPVAFLEQLLLLLTVIIVVAGIQAVGVVLMSALLITPAIAARFWTDRLHIMVMVSGIFGALSGLIGTLWSGMVSQLPTGPVTVLAATVFFAISALCAPRRGWLAKLWSRKQTKEQWQRQGGISHE</sequence>
<comment type="similarity">
    <text evidence="2 10">Belongs to the ABC-3 integral membrane protein family.</text>
</comment>
<feature type="transmembrane region" description="Helical" evidence="11">
    <location>
        <begin position="145"/>
        <end position="166"/>
    </location>
</feature>
<evidence type="ECO:0000313" key="12">
    <source>
        <dbReference type="EMBL" id="ODP29766.1"/>
    </source>
</evidence>
<dbReference type="GO" id="GO:0071281">
    <property type="term" value="P:cellular response to iron ion"/>
    <property type="evidence" value="ECO:0007669"/>
    <property type="project" value="UniProtKB-ARBA"/>
</dbReference>
<evidence type="ECO:0000256" key="4">
    <source>
        <dbReference type="ARBA" id="ARBA00022475"/>
    </source>
</evidence>
<dbReference type="FunFam" id="1.10.3470.10:FF:000003">
    <property type="entry name" value="Iron ABC transporter permease SitD"/>
    <property type="match status" value="1"/>
</dbReference>
<name>A0A1E3L7N5_9BACL</name>
<keyword evidence="3 10" id="KW-0813">Transport</keyword>
<organism evidence="12 13">
    <name type="scientific">Paenibacillus nuruki</name>
    <dbReference type="NCBI Taxonomy" id="1886670"/>
    <lineage>
        <taxon>Bacteria</taxon>
        <taxon>Bacillati</taxon>
        <taxon>Bacillota</taxon>
        <taxon>Bacilli</taxon>
        <taxon>Bacillales</taxon>
        <taxon>Paenibacillaceae</taxon>
        <taxon>Paenibacillus</taxon>
    </lineage>
</organism>
<evidence type="ECO:0000256" key="2">
    <source>
        <dbReference type="ARBA" id="ARBA00008034"/>
    </source>
</evidence>
<dbReference type="Pfam" id="PF00950">
    <property type="entry name" value="ABC-3"/>
    <property type="match status" value="1"/>
</dbReference>
<feature type="transmembrane region" description="Helical" evidence="11">
    <location>
        <begin position="205"/>
        <end position="224"/>
    </location>
</feature>
<feature type="transmembrane region" description="Helical" evidence="11">
    <location>
        <begin position="16"/>
        <end position="37"/>
    </location>
</feature>
<dbReference type="GO" id="GO:0043190">
    <property type="term" value="C:ATP-binding cassette (ABC) transporter complex"/>
    <property type="evidence" value="ECO:0007669"/>
    <property type="project" value="InterPro"/>
</dbReference>
<dbReference type="PATRIC" id="fig|1886670.3.peg.765"/>
<dbReference type="Gene3D" id="1.10.3470.10">
    <property type="entry name" value="ABC transporter involved in vitamin B12 uptake, BtuC"/>
    <property type="match status" value="1"/>
</dbReference>
<dbReference type="EMBL" id="MDER01000028">
    <property type="protein sequence ID" value="ODP29766.1"/>
    <property type="molecule type" value="Genomic_DNA"/>
</dbReference>
<feature type="transmembrane region" description="Helical" evidence="11">
    <location>
        <begin position="178"/>
        <end position="199"/>
    </location>
</feature>
<dbReference type="InterPro" id="IPR037294">
    <property type="entry name" value="ABC_BtuC-like"/>
</dbReference>
<accession>A0A1E3L7N5</accession>
<feature type="transmembrane region" description="Helical" evidence="11">
    <location>
        <begin position="258"/>
        <end position="277"/>
    </location>
</feature>
<dbReference type="CDD" id="cd06550">
    <property type="entry name" value="TM_ABC_iron-siderophores_like"/>
    <property type="match status" value="1"/>
</dbReference>
<keyword evidence="7 11" id="KW-0472">Membrane</keyword>
<feature type="transmembrane region" description="Helical" evidence="11">
    <location>
        <begin position="100"/>
        <end position="118"/>
    </location>
</feature>
<dbReference type="STRING" id="1886670.PTI45_00744"/>
<evidence type="ECO:0000256" key="5">
    <source>
        <dbReference type="ARBA" id="ARBA00022692"/>
    </source>
</evidence>
<comment type="function">
    <text evidence="8">This protein is probably a component of a manganese permease, a binding protein-dependent, ATP-driven transport system.</text>
</comment>
<evidence type="ECO:0000313" key="13">
    <source>
        <dbReference type="Proteomes" id="UP000094578"/>
    </source>
</evidence>
<evidence type="ECO:0000256" key="10">
    <source>
        <dbReference type="RuleBase" id="RU003943"/>
    </source>
</evidence>
<evidence type="ECO:0000256" key="11">
    <source>
        <dbReference type="SAM" id="Phobius"/>
    </source>
</evidence>
<dbReference type="GO" id="GO:0055085">
    <property type="term" value="P:transmembrane transport"/>
    <property type="evidence" value="ECO:0007669"/>
    <property type="project" value="InterPro"/>
</dbReference>
<dbReference type="GO" id="GO:0010043">
    <property type="term" value="P:response to zinc ion"/>
    <property type="evidence" value="ECO:0007669"/>
    <property type="project" value="TreeGrafter"/>
</dbReference>
<keyword evidence="13" id="KW-1185">Reference proteome</keyword>
<dbReference type="PANTHER" id="PTHR30477">
    <property type="entry name" value="ABC-TRANSPORTER METAL-BINDING PROTEIN"/>
    <property type="match status" value="1"/>
</dbReference>
<proteinExistence type="inferred from homology"/>
<feature type="transmembrane region" description="Helical" evidence="11">
    <location>
        <begin position="46"/>
        <end position="64"/>
    </location>
</feature>
<evidence type="ECO:0000256" key="1">
    <source>
        <dbReference type="ARBA" id="ARBA00004651"/>
    </source>
</evidence>
<comment type="caution">
    <text evidence="12">The sequence shown here is derived from an EMBL/GenBank/DDBJ whole genome shotgun (WGS) entry which is preliminary data.</text>
</comment>
<keyword evidence="4" id="KW-1003">Cell membrane</keyword>
<evidence type="ECO:0000256" key="3">
    <source>
        <dbReference type="ARBA" id="ARBA00022448"/>
    </source>
</evidence>
<evidence type="ECO:0000256" key="6">
    <source>
        <dbReference type="ARBA" id="ARBA00022989"/>
    </source>
</evidence>